<sequence length="74" mass="8022">MSDQEGLKQEYFQAVDQDDSLNDDQKQQKKHKIEKDIAAGVITAGLGYAEYKHHEKKKAEEAQGGGGGGGVFGL</sequence>
<dbReference type="EMBL" id="OZ019905">
    <property type="protein sequence ID" value="CAK9202360.1"/>
    <property type="molecule type" value="Genomic_DNA"/>
</dbReference>
<name>A0ABP0TQB4_9BRYO</name>
<evidence type="ECO:0000313" key="3">
    <source>
        <dbReference type="EMBL" id="CAK9202360.1"/>
    </source>
</evidence>
<dbReference type="Proteomes" id="UP001497512">
    <property type="component" value="Chromosome 13"/>
</dbReference>
<evidence type="ECO:0000256" key="1">
    <source>
        <dbReference type="ARBA" id="ARBA00007160"/>
    </source>
</evidence>
<keyword evidence="4" id="KW-1185">Reference proteome</keyword>
<feature type="region of interest" description="Disordered" evidence="2">
    <location>
        <begin position="1"/>
        <end position="33"/>
    </location>
</feature>
<evidence type="ECO:0000256" key="2">
    <source>
        <dbReference type="SAM" id="MobiDB-lite"/>
    </source>
</evidence>
<comment type="similarity">
    <text evidence="1">Belongs to the abscisic acid and water stress-induced protein family.</text>
</comment>
<reference evidence="3" key="1">
    <citation type="submission" date="2024-02" db="EMBL/GenBank/DDBJ databases">
        <authorList>
            <consortium name="ELIXIR-Norway"/>
            <consortium name="Elixir Norway"/>
        </authorList>
    </citation>
    <scope>NUCLEOTIDE SEQUENCE</scope>
</reference>
<dbReference type="Pfam" id="PF02496">
    <property type="entry name" value="ABA_WDS"/>
    <property type="match status" value="1"/>
</dbReference>
<evidence type="ECO:0000313" key="4">
    <source>
        <dbReference type="Proteomes" id="UP001497512"/>
    </source>
</evidence>
<feature type="compositionally biased region" description="Basic and acidic residues" evidence="2">
    <location>
        <begin position="23"/>
        <end position="33"/>
    </location>
</feature>
<dbReference type="InterPro" id="IPR003496">
    <property type="entry name" value="ABA_WDS"/>
</dbReference>
<gene>
    <name evidence="3" type="ORF">CSSPTR1EN2_LOCUS6368</name>
</gene>
<organism evidence="3 4">
    <name type="scientific">Sphagnum troendelagicum</name>
    <dbReference type="NCBI Taxonomy" id="128251"/>
    <lineage>
        <taxon>Eukaryota</taxon>
        <taxon>Viridiplantae</taxon>
        <taxon>Streptophyta</taxon>
        <taxon>Embryophyta</taxon>
        <taxon>Bryophyta</taxon>
        <taxon>Sphagnophytina</taxon>
        <taxon>Sphagnopsida</taxon>
        <taxon>Sphagnales</taxon>
        <taxon>Sphagnaceae</taxon>
        <taxon>Sphagnum</taxon>
    </lineage>
</organism>
<proteinExistence type="inferred from homology"/>
<protein>
    <submittedName>
        <fullName evidence="3">Uncharacterized protein</fullName>
    </submittedName>
</protein>
<accession>A0ABP0TQB4</accession>